<reference evidence="5" key="2">
    <citation type="submission" date="2025-08" db="UniProtKB">
        <authorList>
            <consortium name="RefSeq"/>
        </authorList>
    </citation>
    <scope>IDENTIFICATION</scope>
    <source>
        <tissue evidence="5">Young leaves</tissue>
    </source>
</reference>
<dbReference type="PANTHER" id="PTHR33223">
    <property type="entry name" value="CCHC-TYPE DOMAIN-CONTAINING PROTEIN"/>
    <property type="match status" value="1"/>
</dbReference>
<dbReference type="OrthoDB" id="1689420at2759"/>
<gene>
    <name evidence="5" type="primary">LOC113862315</name>
</gene>
<feature type="domain" description="Retrotransposon gag" evidence="2">
    <location>
        <begin position="141"/>
        <end position="232"/>
    </location>
</feature>
<dbReference type="RefSeq" id="XP_027351207.1">
    <property type="nucleotide sequence ID" value="XM_027495406.1"/>
</dbReference>
<feature type="region of interest" description="Disordered" evidence="1">
    <location>
        <begin position="365"/>
        <end position="387"/>
    </location>
</feature>
<dbReference type="GeneID" id="113862315"/>
<sequence length="387" mass="44767">MTRANPGELHHFNPEIDRTFHHLSRTHKRLSFTNIQVDNSVGSTSSVNHSVFMHSDSEDIINMANRTLKEIAAPDVNYHALAIRYPNLDADFELKSGLIHLLPKFHGLAGEDPHKHLKEFHVVCSTMKPHGVEEDHIKLRAFPFSLDGSAKDWLYYLHPGSITSWQDMKRMFLEKFFPTSRAASIRKEICGIRQITGETLHEYWERFKKLFASCPHHQIRDQLLIQYFYEGLMLMDRSMVDDASGGALVDKTPTAARELIANMAANAQQFGTRAMVSTRGVNEVKTSDTNQQRMENRIEELTTLVRHLALGQTQQPQQSIPAAASICGICCFQQQQQQRNYDLFSNTYNPRWRDHLNLRYGNSNKFQQHQQQPQYQFRHHAREPNMR</sequence>
<feature type="compositionally biased region" description="Low complexity" evidence="1">
    <location>
        <begin position="367"/>
        <end position="376"/>
    </location>
</feature>
<organism evidence="4 5">
    <name type="scientific">Abrus precatorius</name>
    <name type="common">Indian licorice</name>
    <name type="synonym">Glycine abrus</name>
    <dbReference type="NCBI Taxonomy" id="3816"/>
    <lineage>
        <taxon>Eukaryota</taxon>
        <taxon>Viridiplantae</taxon>
        <taxon>Streptophyta</taxon>
        <taxon>Embryophyta</taxon>
        <taxon>Tracheophyta</taxon>
        <taxon>Spermatophyta</taxon>
        <taxon>Magnoliopsida</taxon>
        <taxon>eudicotyledons</taxon>
        <taxon>Gunneridae</taxon>
        <taxon>Pentapetalae</taxon>
        <taxon>rosids</taxon>
        <taxon>fabids</taxon>
        <taxon>Fabales</taxon>
        <taxon>Fabaceae</taxon>
        <taxon>Papilionoideae</taxon>
        <taxon>50 kb inversion clade</taxon>
        <taxon>NPAAA clade</taxon>
        <taxon>indigoferoid/millettioid clade</taxon>
        <taxon>Abreae</taxon>
        <taxon>Abrus</taxon>
    </lineage>
</organism>
<feature type="domain" description="DUF6738" evidence="3">
    <location>
        <begin position="1"/>
        <end position="57"/>
    </location>
</feature>
<name>A0A8B8L4S3_ABRPR</name>
<protein>
    <submittedName>
        <fullName evidence="5">Uncharacterized protein LOC113862315</fullName>
    </submittedName>
</protein>
<keyword evidence="4" id="KW-1185">Reference proteome</keyword>
<accession>A0A8B8L4S3</accession>
<dbReference type="PANTHER" id="PTHR33223:SF3">
    <property type="match status" value="1"/>
</dbReference>
<dbReference type="AlphaFoldDB" id="A0A8B8L4S3"/>
<dbReference type="Pfam" id="PF20523">
    <property type="entry name" value="DUF6738"/>
    <property type="match status" value="1"/>
</dbReference>
<evidence type="ECO:0000259" key="3">
    <source>
        <dbReference type="Pfam" id="PF20523"/>
    </source>
</evidence>
<dbReference type="Pfam" id="PF03732">
    <property type="entry name" value="Retrotrans_gag"/>
    <property type="match status" value="1"/>
</dbReference>
<dbReference type="KEGG" id="aprc:113862315"/>
<evidence type="ECO:0000256" key="1">
    <source>
        <dbReference type="SAM" id="MobiDB-lite"/>
    </source>
</evidence>
<dbReference type="InterPro" id="IPR005162">
    <property type="entry name" value="Retrotrans_gag_dom"/>
</dbReference>
<proteinExistence type="predicted"/>
<reference evidence="4" key="1">
    <citation type="journal article" date="2019" name="Toxins">
        <title>Detection of Abrin-Like and Prepropulchellin-Like Toxin Genes and Transcripts Using Whole Genome Sequencing and Full-Length Transcript Sequencing of Abrus precatorius.</title>
        <authorList>
            <person name="Hovde B.T."/>
            <person name="Daligault H.E."/>
            <person name="Hanschen E.R."/>
            <person name="Kunde Y.A."/>
            <person name="Johnson M.B."/>
            <person name="Starkenburg S.R."/>
            <person name="Johnson S.L."/>
        </authorList>
    </citation>
    <scope>NUCLEOTIDE SEQUENCE [LARGE SCALE GENOMIC DNA]</scope>
</reference>
<dbReference type="InterPro" id="IPR046626">
    <property type="entry name" value="DUF6738"/>
</dbReference>
<evidence type="ECO:0000313" key="4">
    <source>
        <dbReference type="Proteomes" id="UP000694853"/>
    </source>
</evidence>
<evidence type="ECO:0000313" key="5">
    <source>
        <dbReference type="RefSeq" id="XP_027351207.1"/>
    </source>
</evidence>
<dbReference type="Proteomes" id="UP000694853">
    <property type="component" value="Unplaced"/>
</dbReference>
<evidence type="ECO:0000259" key="2">
    <source>
        <dbReference type="Pfam" id="PF03732"/>
    </source>
</evidence>